<dbReference type="InterPro" id="IPR036322">
    <property type="entry name" value="WD40_repeat_dom_sf"/>
</dbReference>
<dbReference type="InterPro" id="IPR001680">
    <property type="entry name" value="WD40_rpt"/>
</dbReference>
<evidence type="ECO:0000313" key="4">
    <source>
        <dbReference type="Proteomes" id="UP001189429"/>
    </source>
</evidence>
<keyword evidence="1" id="KW-0853">WD repeat</keyword>
<evidence type="ECO:0000256" key="2">
    <source>
        <dbReference type="SAM" id="MobiDB-lite"/>
    </source>
</evidence>
<proteinExistence type="predicted"/>
<feature type="repeat" description="WD" evidence="1">
    <location>
        <begin position="91"/>
        <end position="123"/>
    </location>
</feature>
<name>A0ABN9RSI1_9DINO</name>
<dbReference type="PROSITE" id="PS50082">
    <property type="entry name" value="WD_REPEATS_2"/>
    <property type="match status" value="1"/>
</dbReference>
<dbReference type="SMART" id="SM00320">
    <property type="entry name" value="WD40"/>
    <property type="match status" value="3"/>
</dbReference>
<evidence type="ECO:0000256" key="1">
    <source>
        <dbReference type="PROSITE-ProRule" id="PRU00221"/>
    </source>
</evidence>
<accession>A0ABN9RSI1</accession>
<protein>
    <submittedName>
        <fullName evidence="3">Uncharacterized protein</fullName>
    </submittedName>
</protein>
<organism evidence="3 4">
    <name type="scientific">Prorocentrum cordatum</name>
    <dbReference type="NCBI Taxonomy" id="2364126"/>
    <lineage>
        <taxon>Eukaryota</taxon>
        <taxon>Sar</taxon>
        <taxon>Alveolata</taxon>
        <taxon>Dinophyceae</taxon>
        <taxon>Prorocentrales</taxon>
        <taxon>Prorocentraceae</taxon>
        <taxon>Prorocentrum</taxon>
    </lineage>
</organism>
<dbReference type="PANTHER" id="PTHR44489:SF1">
    <property type="entry name" value="ZINC FINGER CCCH DOMAIN-CONTAINING PROTEIN 63"/>
    <property type="match status" value="1"/>
</dbReference>
<dbReference type="Proteomes" id="UP001189429">
    <property type="component" value="Unassembled WGS sequence"/>
</dbReference>
<feature type="region of interest" description="Disordered" evidence="2">
    <location>
        <begin position="316"/>
        <end position="358"/>
    </location>
</feature>
<dbReference type="EMBL" id="CAUYUJ010007880">
    <property type="protein sequence ID" value="CAK0822242.1"/>
    <property type="molecule type" value="Genomic_DNA"/>
</dbReference>
<dbReference type="Pfam" id="PF00400">
    <property type="entry name" value="WD40"/>
    <property type="match status" value="2"/>
</dbReference>
<evidence type="ECO:0000313" key="3">
    <source>
        <dbReference type="EMBL" id="CAK0822242.1"/>
    </source>
</evidence>
<dbReference type="SUPFAM" id="SSF50978">
    <property type="entry name" value="WD40 repeat-like"/>
    <property type="match status" value="1"/>
</dbReference>
<gene>
    <name evidence="3" type="ORF">PCOR1329_LOCUS23311</name>
</gene>
<dbReference type="InterPro" id="IPR044715">
    <property type="entry name" value="WDR86-like"/>
</dbReference>
<reference evidence="3" key="1">
    <citation type="submission" date="2023-10" db="EMBL/GenBank/DDBJ databases">
        <authorList>
            <person name="Chen Y."/>
            <person name="Shah S."/>
            <person name="Dougan E. K."/>
            <person name="Thang M."/>
            <person name="Chan C."/>
        </authorList>
    </citation>
    <scope>NUCLEOTIDE SEQUENCE [LARGE SCALE GENOMIC DNA]</scope>
</reference>
<dbReference type="PANTHER" id="PTHR44489">
    <property type="match status" value="1"/>
</dbReference>
<sequence length="358" mass="39010">MPVTMGHESGVNCMAMVDDRIYSGGRDNQIFAWRGQPAQGGFELQPDAAPISLASSIMSLCYEPASKWLFCGLWSGEIQAFCKDPVQEDRLTGHRRSVGAIAVHSSVVISGSHDGTVRLWTMDPQTRRFRCHGQPLENPSGPVACLKVLGDGLWVGGQNGLTCFDLNTLQARGTIPSVHQVTRLVECQGYMVATFRNGDCKIYDAAGNEVFNRPSRGEHQSNTAVEIMVHPVTNKPLLLCGQQAGYITAYDLPEFRPRGSWVCKQNSDVKAILDAKCNGMFVTAGAHGDIREPGSGTSRTFPRSARTSLAWRWTAPPHLQPPRAARAEGRCRRRRRGRGSPRPTLAAGRACPPPGGVF</sequence>
<keyword evidence="4" id="KW-1185">Reference proteome</keyword>
<comment type="caution">
    <text evidence="3">The sequence shown here is derived from an EMBL/GenBank/DDBJ whole genome shotgun (WGS) entry which is preliminary data.</text>
</comment>
<dbReference type="PROSITE" id="PS50294">
    <property type="entry name" value="WD_REPEATS_REGION"/>
    <property type="match status" value="1"/>
</dbReference>
<dbReference type="Gene3D" id="2.130.10.10">
    <property type="entry name" value="YVTN repeat-like/Quinoprotein amine dehydrogenase"/>
    <property type="match status" value="1"/>
</dbReference>
<dbReference type="InterPro" id="IPR015943">
    <property type="entry name" value="WD40/YVTN_repeat-like_dom_sf"/>
</dbReference>